<evidence type="ECO:0000313" key="3">
    <source>
        <dbReference type="EMBL" id="QYF48188.1"/>
    </source>
</evidence>
<organism evidence="3 4">
    <name type="scientific">Candidatus Rhabdochlamydia oedothoracis</name>
    <dbReference type="NCBI Taxonomy" id="2720720"/>
    <lineage>
        <taxon>Bacteria</taxon>
        <taxon>Pseudomonadati</taxon>
        <taxon>Chlamydiota</taxon>
        <taxon>Chlamydiia</taxon>
        <taxon>Parachlamydiales</taxon>
        <taxon>Candidatus Rhabdochlamydiaceae</taxon>
        <taxon>Candidatus Rhabdochlamydia</taxon>
    </lineage>
</organism>
<sequence>MKKQKVFILIASLVISYSSLEAAFQQETLIAKLGAKGQSIHIQELANKQEAERQKQSNAERAEKQRIAKQEEHKTDRLKKQEIEEQRKLIQKLEVDEDHFMTDSIPVSEER</sequence>
<proteinExistence type="predicted"/>
<feature type="signal peptide" evidence="2">
    <location>
        <begin position="1"/>
        <end position="22"/>
    </location>
</feature>
<keyword evidence="4" id="KW-1185">Reference proteome</keyword>
<evidence type="ECO:0000313" key="4">
    <source>
        <dbReference type="Proteomes" id="UP000826014"/>
    </source>
</evidence>
<evidence type="ECO:0000256" key="2">
    <source>
        <dbReference type="SAM" id="SignalP"/>
    </source>
</evidence>
<dbReference type="Proteomes" id="UP000826014">
    <property type="component" value="Chromosome"/>
</dbReference>
<feature type="region of interest" description="Disordered" evidence="1">
    <location>
        <begin position="47"/>
        <end position="81"/>
    </location>
</feature>
<dbReference type="EMBL" id="CP075587">
    <property type="protein sequence ID" value="QYF48188.1"/>
    <property type="molecule type" value="Genomic_DNA"/>
</dbReference>
<dbReference type="RefSeq" id="WP_215216672.1">
    <property type="nucleotide sequence ID" value="NZ_CP075587.1"/>
</dbReference>
<protein>
    <submittedName>
        <fullName evidence="3">Uncharacterized protein</fullName>
    </submittedName>
</protein>
<evidence type="ECO:0000256" key="1">
    <source>
        <dbReference type="SAM" id="MobiDB-lite"/>
    </source>
</evidence>
<keyword evidence="2" id="KW-0732">Signal</keyword>
<accession>A0ABX8V575</accession>
<gene>
    <name evidence="3" type="ORF">RHABOEDO_000299</name>
</gene>
<reference evidence="3 4" key="1">
    <citation type="journal article" date="2022" name="bioRxiv">
        <title>Ecology and evolution of chlamydial symbionts of arthropods.</title>
        <authorList>
            <person name="Halter T."/>
            <person name="Koestlbacher S."/>
            <person name="Collingro A."/>
            <person name="Sixt B.S."/>
            <person name="Toenshoff E.R."/>
            <person name="Hendrickx F."/>
            <person name="Kostanjsek R."/>
            <person name="Horn M."/>
        </authorList>
    </citation>
    <scope>NUCLEOTIDE SEQUENCE [LARGE SCALE GENOMIC DNA]</scope>
    <source>
        <strain evidence="3">W744xW776</strain>
    </source>
</reference>
<name>A0ABX8V575_9BACT</name>
<feature type="chain" id="PRO_5046209265" evidence="2">
    <location>
        <begin position="23"/>
        <end position="111"/>
    </location>
</feature>